<dbReference type="PROSITE" id="PS51192">
    <property type="entry name" value="HELICASE_ATP_BIND_1"/>
    <property type="match status" value="1"/>
</dbReference>
<dbReference type="InterPro" id="IPR001650">
    <property type="entry name" value="Helicase_C-like"/>
</dbReference>
<dbReference type="PROSITE" id="PS51195">
    <property type="entry name" value="Q_MOTIF"/>
    <property type="match status" value="1"/>
</dbReference>
<dbReference type="Pfam" id="PF00270">
    <property type="entry name" value="DEAD"/>
    <property type="match status" value="1"/>
</dbReference>
<dbReference type="FunFam" id="3.40.50.300:FF:000079">
    <property type="entry name" value="probable ATP-dependent RNA helicase DDX17"/>
    <property type="match status" value="1"/>
</dbReference>
<organism evidence="8">
    <name type="scientific">Cyprideis torosa</name>
    <dbReference type="NCBI Taxonomy" id="163714"/>
    <lineage>
        <taxon>Eukaryota</taxon>
        <taxon>Metazoa</taxon>
        <taxon>Ecdysozoa</taxon>
        <taxon>Arthropoda</taxon>
        <taxon>Crustacea</taxon>
        <taxon>Oligostraca</taxon>
        <taxon>Ostracoda</taxon>
        <taxon>Podocopa</taxon>
        <taxon>Podocopida</taxon>
        <taxon>Cytherocopina</taxon>
        <taxon>Cytheroidea</taxon>
        <taxon>Cytherideidae</taxon>
        <taxon>Cyprideis</taxon>
    </lineage>
</organism>
<keyword evidence="4 7" id="KW-0347">Helicase</keyword>
<dbReference type="InterPro" id="IPR000629">
    <property type="entry name" value="RNA-helicase_DEAD-box_CS"/>
</dbReference>
<dbReference type="EMBL" id="OB661888">
    <property type="protein sequence ID" value="CAD7229137.1"/>
    <property type="molecule type" value="Genomic_DNA"/>
</dbReference>
<dbReference type="InterPro" id="IPR014001">
    <property type="entry name" value="Helicase_ATP-bd"/>
</dbReference>
<proteinExistence type="inferred from homology"/>
<accession>A0A7R8WCM6</accession>
<name>A0A7R8WCM6_9CRUS</name>
<dbReference type="PROSITE" id="PS00039">
    <property type="entry name" value="DEAD_ATP_HELICASE"/>
    <property type="match status" value="1"/>
</dbReference>
<protein>
    <recommendedName>
        <fullName evidence="1">RNA helicase</fullName>
        <ecNumber evidence="1">3.6.4.13</ecNumber>
    </recommendedName>
</protein>
<dbReference type="InterPro" id="IPR011545">
    <property type="entry name" value="DEAD/DEAH_box_helicase_dom"/>
</dbReference>
<gene>
    <name evidence="8" type="ORF">CTOB1V02_LOCUS7010</name>
</gene>
<dbReference type="SUPFAM" id="SSF52540">
    <property type="entry name" value="P-loop containing nucleoside triphosphate hydrolases"/>
    <property type="match status" value="3"/>
</dbReference>
<comment type="similarity">
    <text evidence="7">Belongs to the DEAD box helicase family.</text>
</comment>
<dbReference type="PANTHER" id="PTHR47958">
    <property type="entry name" value="ATP-DEPENDENT RNA HELICASE DBP3"/>
    <property type="match status" value="1"/>
</dbReference>
<evidence type="ECO:0000256" key="2">
    <source>
        <dbReference type="ARBA" id="ARBA00022741"/>
    </source>
</evidence>
<reference evidence="8" key="1">
    <citation type="submission" date="2020-11" db="EMBL/GenBank/DDBJ databases">
        <authorList>
            <person name="Tran Van P."/>
        </authorList>
    </citation>
    <scope>NUCLEOTIDE SEQUENCE</scope>
</reference>
<dbReference type="GO" id="GO:0005524">
    <property type="term" value="F:ATP binding"/>
    <property type="evidence" value="ECO:0007669"/>
    <property type="project" value="UniProtKB-KW"/>
</dbReference>
<dbReference type="AlphaFoldDB" id="A0A7R8WCM6"/>
<dbReference type="Gene3D" id="3.40.50.300">
    <property type="entry name" value="P-loop containing nucleotide triphosphate hydrolases"/>
    <property type="match status" value="2"/>
</dbReference>
<dbReference type="SMART" id="SM00490">
    <property type="entry name" value="HELICc"/>
    <property type="match status" value="1"/>
</dbReference>
<evidence type="ECO:0000256" key="6">
    <source>
        <dbReference type="ARBA" id="ARBA00047984"/>
    </source>
</evidence>
<evidence type="ECO:0000256" key="7">
    <source>
        <dbReference type="RuleBase" id="RU000492"/>
    </source>
</evidence>
<dbReference type="EC" id="3.6.4.13" evidence="1"/>
<dbReference type="Pfam" id="PF00271">
    <property type="entry name" value="Helicase_C"/>
    <property type="match status" value="2"/>
</dbReference>
<dbReference type="GO" id="GO:0003724">
    <property type="term" value="F:RNA helicase activity"/>
    <property type="evidence" value="ECO:0007669"/>
    <property type="project" value="UniProtKB-EC"/>
</dbReference>
<dbReference type="InterPro" id="IPR014014">
    <property type="entry name" value="RNA_helicase_DEAD_Q_motif"/>
</dbReference>
<evidence type="ECO:0000256" key="4">
    <source>
        <dbReference type="ARBA" id="ARBA00022806"/>
    </source>
</evidence>
<dbReference type="CDD" id="cd18787">
    <property type="entry name" value="SF2_C_DEAD"/>
    <property type="match status" value="1"/>
</dbReference>
<evidence type="ECO:0000256" key="3">
    <source>
        <dbReference type="ARBA" id="ARBA00022801"/>
    </source>
</evidence>
<dbReference type="InterPro" id="IPR027417">
    <property type="entry name" value="P-loop_NTPase"/>
</dbReference>
<dbReference type="SMART" id="SM00487">
    <property type="entry name" value="DEXDc"/>
    <property type="match status" value="1"/>
</dbReference>
<keyword evidence="3 7" id="KW-0378">Hydrolase</keyword>
<dbReference type="GO" id="GO:0003676">
    <property type="term" value="F:nucleic acid binding"/>
    <property type="evidence" value="ECO:0007669"/>
    <property type="project" value="InterPro"/>
</dbReference>
<evidence type="ECO:0000256" key="5">
    <source>
        <dbReference type="ARBA" id="ARBA00022840"/>
    </source>
</evidence>
<sequence length="684" mass="75165">MSYSRGGFGGSRGGARSSGGGGGRSGGYGGGMNGFSNGDSYGYGNSYGGGGFGGGGMKGKQPGEKLRPVKWEMSRLKPFQKDFYTSQASVTNRHPSEVQAARAQMEISIMGDPSQVVNPILSFEESNLPGFVLKMFHQEGYTAPTPIQSQGWAIALSGKNMVGIARTGSGKTLAYILPALIHSQHQERLGYGDGPIVLVMAPTRELAQQIQEVADKYARLFGQKSACVFGGSPKIKQLRELERSPEIVIATPGRLIDFVEAGKINFRRTTYLVLDEADRMLDMGFEPQIRKVFEQVRPDRQVLMWSATWPKEVRRLAEDFLQQYVHINVGYDGLAANHNILQIVDICQNWEKETKLFQVLEEVMNQRENKTLIFVETKRGCEELTRRMRREGYPALCIHGDKAQPERDWVLHEFRSGKSPILVATDVAARGLGKLRECWGTRCDPPGTQGLGRLEETSDGNHPRPGIPVSWYMPAKDQLLLRERLSEPGCLLGGDCLRLCLPLRKHVEGGGRGSCLGAVVEEGSERGRLMMINTVLPESRRMFCRLQTVIWGCFFCFLCKWELVDVEDIKYVINFDFPHSSEDYVHRIGRTGRSNKSGTSYTFFTKENAKQAKDLISVLKEAGQVVNPGLLELEGLARQGYGKAFKSRWGGGSSGGGGGMRRGGARGGGGAGGSRGAARGGGRW</sequence>
<keyword evidence="2 7" id="KW-0547">Nucleotide-binding</keyword>
<dbReference type="GO" id="GO:0016787">
    <property type="term" value="F:hydrolase activity"/>
    <property type="evidence" value="ECO:0007669"/>
    <property type="project" value="UniProtKB-KW"/>
</dbReference>
<keyword evidence="5 7" id="KW-0067">ATP-binding</keyword>
<dbReference type="OrthoDB" id="196131at2759"/>
<evidence type="ECO:0000256" key="1">
    <source>
        <dbReference type="ARBA" id="ARBA00012552"/>
    </source>
</evidence>
<dbReference type="PROSITE" id="PS51194">
    <property type="entry name" value="HELICASE_CTER"/>
    <property type="match status" value="1"/>
</dbReference>
<evidence type="ECO:0000313" key="8">
    <source>
        <dbReference type="EMBL" id="CAD7229137.1"/>
    </source>
</evidence>
<comment type="catalytic activity">
    <reaction evidence="6">
        <text>ATP + H2O = ADP + phosphate + H(+)</text>
        <dbReference type="Rhea" id="RHEA:13065"/>
        <dbReference type="ChEBI" id="CHEBI:15377"/>
        <dbReference type="ChEBI" id="CHEBI:15378"/>
        <dbReference type="ChEBI" id="CHEBI:30616"/>
        <dbReference type="ChEBI" id="CHEBI:43474"/>
        <dbReference type="ChEBI" id="CHEBI:456216"/>
        <dbReference type="EC" id="3.6.4.13"/>
    </reaction>
</comment>